<dbReference type="PANTHER" id="PTHR23521:SF3">
    <property type="entry name" value="MFS TRANSPORTER"/>
    <property type="match status" value="1"/>
</dbReference>
<feature type="transmembrane region" description="Helical" evidence="6">
    <location>
        <begin position="208"/>
        <end position="229"/>
    </location>
</feature>
<feature type="transmembrane region" description="Helical" evidence="6">
    <location>
        <begin position="9"/>
        <end position="26"/>
    </location>
</feature>
<evidence type="ECO:0000313" key="8">
    <source>
        <dbReference type="EMBL" id="MFE8702874.1"/>
    </source>
</evidence>
<feature type="transmembrane region" description="Helical" evidence="6">
    <location>
        <begin position="77"/>
        <end position="99"/>
    </location>
</feature>
<dbReference type="SUPFAM" id="SSF103473">
    <property type="entry name" value="MFS general substrate transporter"/>
    <property type="match status" value="1"/>
</dbReference>
<dbReference type="PANTHER" id="PTHR23521">
    <property type="entry name" value="TRANSPORTER MFS SUPERFAMILY"/>
    <property type="match status" value="1"/>
</dbReference>
<dbReference type="InterPro" id="IPR020846">
    <property type="entry name" value="MFS_dom"/>
</dbReference>
<dbReference type="PROSITE" id="PS50850">
    <property type="entry name" value="MFS"/>
    <property type="match status" value="1"/>
</dbReference>
<evidence type="ECO:0000256" key="6">
    <source>
        <dbReference type="SAM" id="Phobius"/>
    </source>
</evidence>
<keyword evidence="4 6" id="KW-1133">Transmembrane helix</keyword>
<proteinExistence type="predicted"/>
<dbReference type="RefSeq" id="WP_389362909.1">
    <property type="nucleotide sequence ID" value="NZ_JBIACK010000011.1"/>
</dbReference>
<feature type="domain" description="Major facilitator superfamily (MFS) profile" evidence="7">
    <location>
        <begin position="1"/>
        <end position="394"/>
    </location>
</feature>
<feature type="transmembrane region" description="Helical" evidence="6">
    <location>
        <begin position="249"/>
        <end position="271"/>
    </location>
</feature>
<evidence type="ECO:0000256" key="4">
    <source>
        <dbReference type="ARBA" id="ARBA00022989"/>
    </source>
</evidence>
<feature type="transmembrane region" description="Helical" evidence="6">
    <location>
        <begin position="368"/>
        <end position="387"/>
    </location>
</feature>
<dbReference type="Gene3D" id="1.20.1250.20">
    <property type="entry name" value="MFS general substrate transporter like domains"/>
    <property type="match status" value="2"/>
</dbReference>
<comment type="subcellular location">
    <subcellularLocation>
        <location evidence="1">Cell membrane</location>
        <topology evidence="1">Multi-pass membrane protein</topology>
    </subcellularLocation>
</comment>
<evidence type="ECO:0000256" key="3">
    <source>
        <dbReference type="ARBA" id="ARBA00022692"/>
    </source>
</evidence>
<feature type="transmembrane region" description="Helical" evidence="6">
    <location>
        <begin position="105"/>
        <end position="122"/>
    </location>
</feature>
<organism evidence="8 9">
    <name type="scientific">Cytobacillus spartinae</name>
    <dbReference type="NCBI Taxonomy" id="3299023"/>
    <lineage>
        <taxon>Bacteria</taxon>
        <taxon>Bacillati</taxon>
        <taxon>Bacillota</taxon>
        <taxon>Bacilli</taxon>
        <taxon>Bacillales</taxon>
        <taxon>Bacillaceae</taxon>
        <taxon>Cytobacillus</taxon>
    </lineage>
</organism>
<feature type="transmembrane region" description="Helical" evidence="6">
    <location>
        <begin position="340"/>
        <end position="362"/>
    </location>
</feature>
<keyword evidence="3 6" id="KW-0812">Transmembrane</keyword>
<gene>
    <name evidence="8" type="ORF">ACFYKX_19905</name>
</gene>
<comment type="caution">
    <text evidence="8">The sequence shown here is derived from an EMBL/GenBank/DDBJ whole genome shotgun (WGS) entry which is preliminary data.</text>
</comment>
<reference evidence="8 9" key="1">
    <citation type="submission" date="2024-08" db="EMBL/GenBank/DDBJ databases">
        <title>Two novel Cytobacillus novel species.</title>
        <authorList>
            <person name="Liu G."/>
        </authorList>
    </citation>
    <scope>NUCLEOTIDE SEQUENCE [LARGE SCALE GENOMIC DNA]</scope>
    <source>
        <strain evidence="8 9">FJAT-54145</strain>
    </source>
</reference>
<name>A0ABW6KF98_9BACI</name>
<accession>A0ABW6KF98</accession>
<dbReference type="Pfam" id="PF07690">
    <property type="entry name" value="MFS_1"/>
    <property type="match status" value="1"/>
</dbReference>
<keyword evidence="2" id="KW-0813">Transport</keyword>
<dbReference type="EMBL" id="JBIACK010000011">
    <property type="protein sequence ID" value="MFE8702874.1"/>
    <property type="molecule type" value="Genomic_DNA"/>
</dbReference>
<keyword evidence="5 6" id="KW-0472">Membrane</keyword>
<evidence type="ECO:0000256" key="1">
    <source>
        <dbReference type="ARBA" id="ARBA00004651"/>
    </source>
</evidence>
<feature type="transmembrane region" description="Helical" evidence="6">
    <location>
        <begin position="46"/>
        <end position="65"/>
    </location>
</feature>
<dbReference type="Proteomes" id="UP001601059">
    <property type="component" value="Unassembled WGS sequence"/>
</dbReference>
<protein>
    <submittedName>
        <fullName evidence="8">MFS transporter</fullName>
    </submittedName>
</protein>
<dbReference type="InterPro" id="IPR036259">
    <property type="entry name" value="MFS_trans_sf"/>
</dbReference>
<evidence type="ECO:0000256" key="2">
    <source>
        <dbReference type="ARBA" id="ARBA00022448"/>
    </source>
</evidence>
<feature type="transmembrane region" description="Helical" evidence="6">
    <location>
        <begin position="162"/>
        <end position="187"/>
    </location>
</feature>
<evidence type="ECO:0000313" key="9">
    <source>
        <dbReference type="Proteomes" id="UP001601059"/>
    </source>
</evidence>
<keyword evidence="9" id="KW-1185">Reference proteome</keyword>
<feature type="transmembrane region" description="Helical" evidence="6">
    <location>
        <begin position="280"/>
        <end position="299"/>
    </location>
</feature>
<evidence type="ECO:0000259" key="7">
    <source>
        <dbReference type="PROSITE" id="PS50850"/>
    </source>
</evidence>
<dbReference type="InterPro" id="IPR011701">
    <property type="entry name" value="MFS"/>
</dbReference>
<feature type="transmembrane region" description="Helical" evidence="6">
    <location>
        <begin position="134"/>
        <end position="156"/>
    </location>
</feature>
<sequence length="396" mass="43647">MTKDSWKALWWIGLAELMALSLWFSASVIGQELLESWQLQSHYKAWLSASVPIGFVIGAFLSSYFGIADRFNPRKIFAISALSGALLNFGLVLVNSALLGMSLRILTGFALAGVYPTAVKILSQWFPKKRGLAIGILIATLTLGSALPYLVVMFFSSVEWKLVIISSSLLALTSAVIVNWVLADAPVPIKKQPFSIKLLKKVTNNKPLMLVNYGYFGHMWELYAMWTWLPIFLTASFKSQLPQISNWVIALISFSSIGVAGGIGCVIGGLIADRFGRSRLTILSMCVSAACSILIGFTFGHSMWLSVFLAIIWGIFVISDSAQFSAAVSEFADVEYVGTALTFQMCIGFLITIVSINIIPIFQNIVGWEWVFIILAIGPIFGVWSMIKFQKYELNQ</sequence>
<evidence type="ECO:0000256" key="5">
    <source>
        <dbReference type="ARBA" id="ARBA00023136"/>
    </source>
</evidence>